<feature type="signal peptide" evidence="1">
    <location>
        <begin position="1"/>
        <end position="25"/>
    </location>
</feature>
<feature type="chain" id="PRO_5005195811" evidence="1">
    <location>
        <begin position="26"/>
        <end position="144"/>
    </location>
</feature>
<protein>
    <submittedName>
        <fullName evidence="2">Str. FM013</fullName>
    </submittedName>
</protein>
<sequence length="144" mass="15987">MASLWRLCHGQYPALLVLLDAGTYASTTTSAHEKENEKEINHGLTLFGENQKQLILDHFNKVAPLAREPSHLPIYQGECFCLTTSESVAVGALEWWTALCPGLHSQDLTCSHHALLDDSMIKLVGRLVNEYCCRIAPKMELLGP</sequence>
<evidence type="ECO:0000256" key="1">
    <source>
        <dbReference type="SAM" id="SignalP"/>
    </source>
</evidence>
<keyword evidence="3" id="KW-1185">Reference proteome</keyword>
<dbReference type="AlphaFoldDB" id="A0A0G4PSC4"/>
<dbReference type="EMBL" id="HG793168">
    <property type="protein sequence ID" value="CRL29317.1"/>
    <property type="molecule type" value="Genomic_DNA"/>
</dbReference>
<evidence type="ECO:0000313" key="2">
    <source>
        <dbReference type="EMBL" id="CRL29317.1"/>
    </source>
</evidence>
<gene>
    <name evidence="2" type="ORF">PCAMFM013_S035g000012</name>
</gene>
<proteinExistence type="predicted"/>
<reference evidence="2 3" key="1">
    <citation type="journal article" date="2014" name="Nat. Commun.">
        <title>Multiple recent horizontal transfers of a large genomic region in cheese making fungi.</title>
        <authorList>
            <person name="Cheeseman K."/>
            <person name="Ropars J."/>
            <person name="Renault P."/>
            <person name="Dupont J."/>
            <person name="Gouzy J."/>
            <person name="Branca A."/>
            <person name="Abraham A.L."/>
            <person name="Ceppi M."/>
            <person name="Conseiller E."/>
            <person name="Debuchy R."/>
            <person name="Malagnac F."/>
            <person name="Goarin A."/>
            <person name="Silar P."/>
            <person name="Lacoste S."/>
            <person name="Sallet E."/>
            <person name="Bensimon A."/>
            <person name="Giraud T."/>
            <person name="Brygoo Y."/>
        </authorList>
    </citation>
    <scope>NUCLEOTIDE SEQUENCE [LARGE SCALE GENOMIC DNA]</scope>
    <source>
        <strain evidence="3">FM 013</strain>
    </source>
</reference>
<keyword evidence="1" id="KW-0732">Signal</keyword>
<accession>A0A0G4PSC4</accession>
<name>A0A0G4PSC4_PENC3</name>
<dbReference type="Proteomes" id="UP000053732">
    <property type="component" value="Unassembled WGS sequence"/>
</dbReference>
<evidence type="ECO:0000313" key="3">
    <source>
        <dbReference type="Proteomes" id="UP000053732"/>
    </source>
</evidence>
<organism evidence="2 3">
    <name type="scientific">Penicillium camemberti (strain FM 013)</name>
    <dbReference type="NCBI Taxonomy" id="1429867"/>
    <lineage>
        <taxon>Eukaryota</taxon>
        <taxon>Fungi</taxon>
        <taxon>Dikarya</taxon>
        <taxon>Ascomycota</taxon>
        <taxon>Pezizomycotina</taxon>
        <taxon>Eurotiomycetes</taxon>
        <taxon>Eurotiomycetidae</taxon>
        <taxon>Eurotiales</taxon>
        <taxon>Aspergillaceae</taxon>
        <taxon>Penicillium</taxon>
    </lineage>
</organism>